<dbReference type="InterPro" id="IPR011006">
    <property type="entry name" value="CheY-like_superfamily"/>
</dbReference>
<dbReference type="InterPro" id="IPR004358">
    <property type="entry name" value="Sig_transdc_His_kin-like_C"/>
</dbReference>
<dbReference type="InterPro" id="IPR035965">
    <property type="entry name" value="PAS-like_dom_sf"/>
</dbReference>
<dbReference type="PROSITE" id="PS50109">
    <property type="entry name" value="HIS_KIN"/>
    <property type="match status" value="1"/>
</dbReference>
<feature type="domain" description="PAC" evidence="5">
    <location>
        <begin position="175"/>
        <end position="227"/>
    </location>
</feature>
<dbReference type="SUPFAM" id="SSF55874">
    <property type="entry name" value="ATPase domain of HSP90 chaperone/DNA topoisomerase II/histidine kinase"/>
    <property type="match status" value="1"/>
</dbReference>
<sequence>PVAEKLTGWKEAEARGKPLGEVFHIIHEKTRKVLSDPGESVLHKGGVVKLPEDVLLIARDGTEHPIADSAAPINGNRDKVIGIVLVFSDVTKEREARRALRESERRYRNFFMEDITGDFIATPEGELLDCNPAFVRILGLKSAEEAKKLNMTNLFFSPEASDDLLKLLYKEKKVLNHEVEMRRVDGKPVEVIENVIGKFDSKGNLIEIQGYLIDITERKKLEQQLLQAQKMEAVGRLAGGVAHDFNNQLSVIMGYSEMALDEAAKSGKIRHDYLQEILKAAQHSADLTRQLLAFARKQIIAPKVLDLNDTITDILKMLQRLIGEDIELIWKPGADLFKVKIDPSQIDQILANLLVNARDAISGVGRIVIRTKNVVFDEAYCADHLGFIPGEFVLLEVSDNGCGMDKETLVNIFEPFFSTKEHGKGTGLGLATVYGIVKQNEGFINVYSEPGEGTTFRIYLRRFAEEVSCAPVVHAPETVQYGTETVLLVEDEEKILKMAKQMLEKLGYTVLAVRSPLEALRQVRTYPGDIHLLITDIVMPEMNGRHLADQLCSVKPELKCLFMSGYTANAIAHRGILEEGVHFIQKPFSIKDLSVKVREALESD</sequence>
<dbReference type="Pfam" id="PF13426">
    <property type="entry name" value="PAS_9"/>
    <property type="match status" value="2"/>
</dbReference>
<dbReference type="EMBL" id="UOGH01000263">
    <property type="protein sequence ID" value="VAX32609.1"/>
    <property type="molecule type" value="Genomic_DNA"/>
</dbReference>
<dbReference type="InterPro" id="IPR001610">
    <property type="entry name" value="PAC"/>
</dbReference>
<dbReference type="Gene3D" id="1.10.287.130">
    <property type="match status" value="1"/>
</dbReference>
<evidence type="ECO:0000256" key="1">
    <source>
        <dbReference type="ARBA" id="ARBA00022553"/>
    </source>
</evidence>
<dbReference type="InterPro" id="IPR001789">
    <property type="entry name" value="Sig_transdc_resp-reg_receiver"/>
</dbReference>
<evidence type="ECO:0000259" key="4">
    <source>
        <dbReference type="PROSITE" id="PS50112"/>
    </source>
</evidence>
<feature type="domain" description="PAS" evidence="4">
    <location>
        <begin position="1"/>
        <end position="45"/>
    </location>
</feature>
<dbReference type="InterPro" id="IPR003594">
    <property type="entry name" value="HATPase_dom"/>
</dbReference>
<dbReference type="SMART" id="SM00387">
    <property type="entry name" value="HATPase_c"/>
    <property type="match status" value="1"/>
</dbReference>
<feature type="domain" description="Histidine kinase" evidence="2">
    <location>
        <begin position="240"/>
        <end position="464"/>
    </location>
</feature>
<dbReference type="SUPFAM" id="SSF55785">
    <property type="entry name" value="PYP-like sensor domain (PAS domain)"/>
    <property type="match status" value="2"/>
</dbReference>
<dbReference type="PROSITE" id="PS50112">
    <property type="entry name" value="PAS"/>
    <property type="match status" value="1"/>
</dbReference>
<dbReference type="InterPro" id="IPR036890">
    <property type="entry name" value="HATPase_C_sf"/>
</dbReference>
<accession>A0A3B1CRF9</accession>
<dbReference type="Pfam" id="PF00072">
    <property type="entry name" value="Response_reg"/>
    <property type="match status" value="1"/>
</dbReference>
<reference evidence="6" key="1">
    <citation type="submission" date="2018-06" db="EMBL/GenBank/DDBJ databases">
        <authorList>
            <person name="Zhirakovskaya E."/>
        </authorList>
    </citation>
    <scope>NUCLEOTIDE SEQUENCE</scope>
</reference>
<keyword evidence="6" id="KW-0418">Kinase</keyword>
<dbReference type="SUPFAM" id="SSF52172">
    <property type="entry name" value="CheY-like"/>
    <property type="match status" value="1"/>
</dbReference>
<dbReference type="CDD" id="cd00130">
    <property type="entry name" value="PAS"/>
    <property type="match status" value="2"/>
</dbReference>
<feature type="domain" description="PAC" evidence="5">
    <location>
        <begin position="50"/>
        <end position="102"/>
    </location>
</feature>
<dbReference type="Gene3D" id="3.30.565.10">
    <property type="entry name" value="Histidine kinase-like ATPase, C-terminal domain"/>
    <property type="match status" value="1"/>
</dbReference>
<dbReference type="Gene3D" id="3.40.50.2300">
    <property type="match status" value="1"/>
</dbReference>
<dbReference type="PANTHER" id="PTHR43065:SF42">
    <property type="entry name" value="TWO-COMPONENT SENSOR PPRA"/>
    <property type="match status" value="1"/>
</dbReference>
<dbReference type="Gene3D" id="3.30.450.20">
    <property type="entry name" value="PAS domain"/>
    <property type="match status" value="2"/>
</dbReference>
<dbReference type="CDD" id="cd00082">
    <property type="entry name" value="HisKA"/>
    <property type="match status" value="1"/>
</dbReference>
<dbReference type="SMART" id="SM00086">
    <property type="entry name" value="PAC"/>
    <property type="match status" value="2"/>
</dbReference>
<keyword evidence="1" id="KW-0597">Phosphoprotein</keyword>
<dbReference type="InterPro" id="IPR003661">
    <property type="entry name" value="HisK_dim/P_dom"/>
</dbReference>
<dbReference type="SUPFAM" id="SSF47384">
    <property type="entry name" value="Homodimeric domain of signal transducing histidine kinase"/>
    <property type="match status" value="1"/>
</dbReference>
<dbReference type="SMART" id="SM00388">
    <property type="entry name" value="HisKA"/>
    <property type="match status" value="1"/>
</dbReference>
<name>A0A3B1CRF9_9ZZZZ</name>
<keyword evidence="6" id="KW-0808">Transferase</keyword>
<dbReference type="PROSITE" id="PS50113">
    <property type="entry name" value="PAC"/>
    <property type="match status" value="2"/>
</dbReference>
<dbReference type="GO" id="GO:0000155">
    <property type="term" value="F:phosphorelay sensor kinase activity"/>
    <property type="evidence" value="ECO:0007669"/>
    <property type="project" value="InterPro"/>
</dbReference>
<protein>
    <submittedName>
        <fullName evidence="6">Sensory box histidine kinase/response regulator</fullName>
    </submittedName>
</protein>
<dbReference type="PANTHER" id="PTHR43065">
    <property type="entry name" value="SENSOR HISTIDINE KINASE"/>
    <property type="match status" value="1"/>
</dbReference>
<dbReference type="SMART" id="SM00448">
    <property type="entry name" value="REC"/>
    <property type="match status" value="1"/>
</dbReference>
<dbReference type="InterPro" id="IPR000700">
    <property type="entry name" value="PAS-assoc_C"/>
</dbReference>
<dbReference type="PRINTS" id="PR00344">
    <property type="entry name" value="BCTRLSENSOR"/>
</dbReference>
<dbReference type="Pfam" id="PF02518">
    <property type="entry name" value="HATPase_c"/>
    <property type="match status" value="1"/>
</dbReference>
<organism evidence="6">
    <name type="scientific">hydrothermal vent metagenome</name>
    <dbReference type="NCBI Taxonomy" id="652676"/>
    <lineage>
        <taxon>unclassified sequences</taxon>
        <taxon>metagenomes</taxon>
        <taxon>ecological metagenomes</taxon>
    </lineage>
</organism>
<evidence type="ECO:0000259" key="3">
    <source>
        <dbReference type="PROSITE" id="PS50110"/>
    </source>
</evidence>
<gene>
    <name evidence="6" type="ORF">MNBD_NITROSPIRAE02-563</name>
</gene>
<dbReference type="AlphaFoldDB" id="A0A3B1CRF9"/>
<dbReference type="InterPro" id="IPR036097">
    <property type="entry name" value="HisK_dim/P_sf"/>
</dbReference>
<evidence type="ECO:0000259" key="2">
    <source>
        <dbReference type="PROSITE" id="PS50109"/>
    </source>
</evidence>
<feature type="non-terminal residue" evidence="6">
    <location>
        <position position="1"/>
    </location>
</feature>
<dbReference type="InterPro" id="IPR000014">
    <property type="entry name" value="PAS"/>
</dbReference>
<dbReference type="Pfam" id="PF00512">
    <property type="entry name" value="HisKA"/>
    <property type="match status" value="1"/>
</dbReference>
<feature type="domain" description="Response regulatory" evidence="3">
    <location>
        <begin position="485"/>
        <end position="601"/>
    </location>
</feature>
<evidence type="ECO:0000259" key="5">
    <source>
        <dbReference type="PROSITE" id="PS50113"/>
    </source>
</evidence>
<evidence type="ECO:0000313" key="6">
    <source>
        <dbReference type="EMBL" id="VAX32609.1"/>
    </source>
</evidence>
<dbReference type="InterPro" id="IPR005467">
    <property type="entry name" value="His_kinase_dom"/>
</dbReference>
<dbReference type="PROSITE" id="PS50110">
    <property type="entry name" value="RESPONSE_REGULATORY"/>
    <property type="match status" value="1"/>
</dbReference>
<proteinExistence type="predicted"/>
<dbReference type="NCBIfam" id="TIGR00229">
    <property type="entry name" value="sensory_box"/>
    <property type="match status" value="2"/>
</dbReference>